<dbReference type="PANTHER" id="PTHR43132">
    <property type="entry name" value="ARSENICAL RESISTANCE OPERON REPRESSOR ARSR-RELATED"/>
    <property type="match status" value="1"/>
</dbReference>
<accession>A0A2W2FF76</accession>
<dbReference type="OrthoDB" id="3401849at2"/>
<dbReference type="InterPro" id="IPR001845">
    <property type="entry name" value="HTH_ArsR_DNA-bd_dom"/>
</dbReference>
<dbReference type="EMBL" id="POTY01000003">
    <property type="protein sequence ID" value="PZG24120.1"/>
    <property type="molecule type" value="Genomic_DNA"/>
</dbReference>
<dbReference type="InterPro" id="IPR036388">
    <property type="entry name" value="WH-like_DNA-bd_sf"/>
</dbReference>
<evidence type="ECO:0000256" key="3">
    <source>
        <dbReference type="ARBA" id="ARBA00023163"/>
    </source>
</evidence>
<dbReference type="PRINTS" id="PR00778">
    <property type="entry name" value="HTHARSR"/>
</dbReference>
<dbReference type="InterPro" id="IPR051011">
    <property type="entry name" value="Metal_resp_trans_reg"/>
</dbReference>
<dbReference type="Gene3D" id="1.10.10.10">
    <property type="entry name" value="Winged helix-like DNA-binding domain superfamily/Winged helix DNA-binding domain"/>
    <property type="match status" value="1"/>
</dbReference>
<keyword evidence="1" id="KW-0805">Transcription regulation</keyword>
<dbReference type="PROSITE" id="PS50987">
    <property type="entry name" value="HTH_ARSR_2"/>
    <property type="match status" value="1"/>
</dbReference>
<evidence type="ECO:0000256" key="1">
    <source>
        <dbReference type="ARBA" id="ARBA00023015"/>
    </source>
</evidence>
<keyword evidence="3" id="KW-0804">Transcription</keyword>
<dbReference type="AlphaFoldDB" id="A0A2W2FF76"/>
<keyword evidence="2" id="KW-0238">DNA-binding</keyword>
<dbReference type="SMART" id="SM00418">
    <property type="entry name" value="HTH_ARSR"/>
    <property type="match status" value="1"/>
</dbReference>
<dbReference type="CDD" id="cd00090">
    <property type="entry name" value="HTH_ARSR"/>
    <property type="match status" value="1"/>
</dbReference>
<evidence type="ECO:0000313" key="5">
    <source>
        <dbReference type="EMBL" id="PZG24120.1"/>
    </source>
</evidence>
<gene>
    <name evidence="5" type="ORF">C1I95_00985</name>
</gene>
<dbReference type="InterPro" id="IPR036390">
    <property type="entry name" value="WH_DNA-bd_sf"/>
</dbReference>
<evidence type="ECO:0000259" key="4">
    <source>
        <dbReference type="PROSITE" id="PS50987"/>
    </source>
</evidence>
<dbReference type="Pfam" id="PF01022">
    <property type="entry name" value="HTH_5"/>
    <property type="match status" value="1"/>
</dbReference>
<proteinExistence type="predicted"/>
<protein>
    <submittedName>
        <fullName evidence="5">Transcriptional regulator</fullName>
    </submittedName>
</protein>
<evidence type="ECO:0000256" key="2">
    <source>
        <dbReference type="ARBA" id="ARBA00023125"/>
    </source>
</evidence>
<comment type="caution">
    <text evidence="5">The sequence shown here is derived from an EMBL/GenBank/DDBJ whole genome shotgun (WGS) entry which is preliminary data.</text>
</comment>
<dbReference type="GO" id="GO:0003700">
    <property type="term" value="F:DNA-binding transcription factor activity"/>
    <property type="evidence" value="ECO:0007669"/>
    <property type="project" value="InterPro"/>
</dbReference>
<keyword evidence="6" id="KW-1185">Reference proteome</keyword>
<dbReference type="PANTHER" id="PTHR43132:SF2">
    <property type="entry name" value="ARSENICAL RESISTANCE OPERON REPRESSOR ARSR-RELATED"/>
    <property type="match status" value="1"/>
</dbReference>
<dbReference type="NCBIfam" id="NF033788">
    <property type="entry name" value="HTH_metalloreg"/>
    <property type="match status" value="1"/>
</dbReference>
<dbReference type="SUPFAM" id="SSF46785">
    <property type="entry name" value="Winged helix' DNA-binding domain"/>
    <property type="match status" value="1"/>
</dbReference>
<dbReference type="Proteomes" id="UP000248924">
    <property type="component" value="Unassembled WGS sequence"/>
</dbReference>
<sequence>MGRPATVAPDNTPLPERELLARVFRTLGEARRLSIIELIIEHGELSQSELFQRLSIPQSRASEHLHCLVWCGFLTVERRGRRLIYRVADERAQEFLRLARTFLSENEAAITTCRAL</sequence>
<organism evidence="5 6">
    <name type="scientific">Micromonospora craterilacus</name>
    <dbReference type="NCBI Taxonomy" id="1655439"/>
    <lineage>
        <taxon>Bacteria</taxon>
        <taxon>Bacillati</taxon>
        <taxon>Actinomycetota</taxon>
        <taxon>Actinomycetes</taxon>
        <taxon>Micromonosporales</taxon>
        <taxon>Micromonosporaceae</taxon>
        <taxon>Micromonospora</taxon>
    </lineage>
</organism>
<name>A0A2W2FF76_9ACTN</name>
<evidence type="ECO:0000313" key="6">
    <source>
        <dbReference type="Proteomes" id="UP000248924"/>
    </source>
</evidence>
<dbReference type="GO" id="GO:0003677">
    <property type="term" value="F:DNA binding"/>
    <property type="evidence" value="ECO:0007669"/>
    <property type="project" value="UniProtKB-KW"/>
</dbReference>
<dbReference type="InterPro" id="IPR011991">
    <property type="entry name" value="ArsR-like_HTH"/>
</dbReference>
<reference evidence="5 6" key="1">
    <citation type="submission" date="2018-01" db="EMBL/GenBank/DDBJ databases">
        <title>Draft genome sequence of Jishengella sp. NA12.</title>
        <authorList>
            <person name="Sahin N."/>
            <person name="Ay H."/>
            <person name="Saygin H."/>
        </authorList>
    </citation>
    <scope>NUCLEOTIDE SEQUENCE [LARGE SCALE GENOMIC DNA]</scope>
    <source>
        <strain evidence="5 6">NA12</strain>
    </source>
</reference>
<dbReference type="RefSeq" id="WP_111211826.1">
    <property type="nucleotide sequence ID" value="NZ_POTY01000003.1"/>
</dbReference>
<feature type="domain" description="HTH arsR-type" evidence="4">
    <location>
        <begin position="12"/>
        <end position="107"/>
    </location>
</feature>